<dbReference type="PRINTS" id="PR00237">
    <property type="entry name" value="GPCRRHODOPSN"/>
</dbReference>
<gene>
    <name evidence="12" type="ORF">KP79_PYT03243</name>
</gene>
<keyword evidence="2" id="KW-1003">Cell membrane</keyword>
<evidence type="ECO:0000256" key="10">
    <source>
        <dbReference type="SAM" id="Phobius"/>
    </source>
</evidence>
<sequence length="516" mass="59210">MSGMSEIHMDLWKMSDDEISSTMKSNEDIYYARSELGNGPSLSDNFSRHLITGSSESESGLVVEPEEDQLSLWLAAVPLIAMVVVNILANGAIILIFIKKRCIRRCRNIYILSIAVADFLIGLSMPLSIVETLSRKWIFWPFSCWVFLMVRYSLFFISFISIILLTLDRWWSINFPFSYRVRQSRTMAAIIVVCCWFVSFILHIPLILGWESFDVSTEGKAETYCRVPPKRNFIFTICAFVLEYFTPLTCLVLLNFGIYFKLSRRRNTKKIRRSMSSSDTYMLYSRKTSSDSGGSNSFNNNNNSFDDTASDVTLYTHMPDIRRHSVYLYTSRRSSSSFYKVPKNSLSNFNRAHQNSRRVSVDTASLIKSGRNNHCIIQQKPSFPSRKQSDDVVKDFLGRQDKKAILSLGLLTLVASVCWTPYTVSSVVYAFCPSCIPSWLSVFFYWILAANSTINPFLYGIGNPDFRKVLRTWLSCFSQQSVNMDNETLLYGQLQQNCELETLREYNVLQSKNSSL</sequence>
<dbReference type="OrthoDB" id="10071887at2759"/>
<name>A0A210PIF5_MIZYE</name>
<evidence type="ECO:0000256" key="6">
    <source>
        <dbReference type="ARBA" id="ARBA00023136"/>
    </source>
</evidence>
<organism evidence="12 13">
    <name type="scientific">Mizuhopecten yessoensis</name>
    <name type="common">Japanese scallop</name>
    <name type="synonym">Patinopecten yessoensis</name>
    <dbReference type="NCBI Taxonomy" id="6573"/>
    <lineage>
        <taxon>Eukaryota</taxon>
        <taxon>Metazoa</taxon>
        <taxon>Spiralia</taxon>
        <taxon>Lophotrochozoa</taxon>
        <taxon>Mollusca</taxon>
        <taxon>Bivalvia</taxon>
        <taxon>Autobranchia</taxon>
        <taxon>Pteriomorphia</taxon>
        <taxon>Pectinida</taxon>
        <taxon>Pectinoidea</taxon>
        <taxon>Pectinidae</taxon>
        <taxon>Mizuhopecten</taxon>
    </lineage>
</organism>
<dbReference type="EMBL" id="NEDP02076652">
    <property type="protein sequence ID" value="OWF36261.1"/>
    <property type="molecule type" value="Genomic_DNA"/>
</dbReference>
<dbReference type="GO" id="GO:0045202">
    <property type="term" value="C:synapse"/>
    <property type="evidence" value="ECO:0007669"/>
    <property type="project" value="TreeGrafter"/>
</dbReference>
<feature type="domain" description="G-protein coupled receptors family 1 profile" evidence="11">
    <location>
        <begin position="89"/>
        <end position="459"/>
    </location>
</feature>
<feature type="transmembrane region" description="Helical" evidence="10">
    <location>
        <begin position="404"/>
        <end position="422"/>
    </location>
</feature>
<feature type="transmembrane region" description="Helical" evidence="10">
    <location>
        <begin position="72"/>
        <end position="97"/>
    </location>
</feature>
<protein>
    <submittedName>
        <fullName evidence="12">Muscarinic acetylcholine receptor M3</fullName>
    </submittedName>
</protein>
<evidence type="ECO:0000256" key="4">
    <source>
        <dbReference type="ARBA" id="ARBA00022989"/>
    </source>
</evidence>
<dbReference type="GO" id="GO:0007187">
    <property type="term" value="P:G protein-coupled receptor signaling pathway, coupled to cyclic nucleotide second messenger"/>
    <property type="evidence" value="ECO:0007669"/>
    <property type="project" value="TreeGrafter"/>
</dbReference>
<feature type="transmembrane region" description="Helical" evidence="10">
    <location>
        <begin position="109"/>
        <end position="129"/>
    </location>
</feature>
<keyword evidence="4 10" id="KW-1133">Transmembrane helix</keyword>
<comment type="similarity">
    <text evidence="9">Belongs to the G-protein coupled receptor 1 family.</text>
</comment>
<feature type="transmembrane region" description="Helical" evidence="10">
    <location>
        <begin position="188"/>
        <end position="213"/>
    </location>
</feature>
<dbReference type="GO" id="GO:0016907">
    <property type="term" value="F:G protein-coupled acetylcholine receptor activity"/>
    <property type="evidence" value="ECO:0007669"/>
    <property type="project" value="TreeGrafter"/>
</dbReference>
<dbReference type="GO" id="GO:0007197">
    <property type="term" value="P:adenylate cyclase-inhibiting G protein-coupled acetylcholine receptor signaling pathway"/>
    <property type="evidence" value="ECO:0007669"/>
    <property type="project" value="TreeGrafter"/>
</dbReference>
<evidence type="ECO:0000313" key="12">
    <source>
        <dbReference type="EMBL" id="OWF36261.1"/>
    </source>
</evidence>
<evidence type="ECO:0000313" key="13">
    <source>
        <dbReference type="Proteomes" id="UP000242188"/>
    </source>
</evidence>
<evidence type="ECO:0000259" key="11">
    <source>
        <dbReference type="PROSITE" id="PS50262"/>
    </source>
</evidence>
<evidence type="ECO:0000256" key="2">
    <source>
        <dbReference type="ARBA" id="ARBA00022475"/>
    </source>
</evidence>
<keyword evidence="7 9" id="KW-0675">Receptor</keyword>
<dbReference type="Pfam" id="PF00001">
    <property type="entry name" value="7tm_1"/>
    <property type="match status" value="1"/>
</dbReference>
<accession>A0A210PIF5</accession>
<comment type="subcellular location">
    <subcellularLocation>
        <location evidence="1">Cell membrane</location>
        <topology evidence="1">Multi-pass membrane protein</topology>
    </subcellularLocation>
</comment>
<dbReference type="PROSITE" id="PS50262">
    <property type="entry name" value="G_PROTEIN_RECEP_F1_2"/>
    <property type="match status" value="1"/>
</dbReference>
<dbReference type="SUPFAM" id="SSF81321">
    <property type="entry name" value="Family A G protein-coupled receptor-like"/>
    <property type="match status" value="1"/>
</dbReference>
<evidence type="ECO:0000256" key="3">
    <source>
        <dbReference type="ARBA" id="ARBA00022692"/>
    </source>
</evidence>
<reference evidence="12 13" key="1">
    <citation type="journal article" date="2017" name="Nat. Ecol. Evol.">
        <title>Scallop genome provides insights into evolution of bilaterian karyotype and development.</title>
        <authorList>
            <person name="Wang S."/>
            <person name="Zhang J."/>
            <person name="Jiao W."/>
            <person name="Li J."/>
            <person name="Xun X."/>
            <person name="Sun Y."/>
            <person name="Guo X."/>
            <person name="Huan P."/>
            <person name="Dong B."/>
            <person name="Zhang L."/>
            <person name="Hu X."/>
            <person name="Sun X."/>
            <person name="Wang J."/>
            <person name="Zhao C."/>
            <person name="Wang Y."/>
            <person name="Wang D."/>
            <person name="Huang X."/>
            <person name="Wang R."/>
            <person name="Lv J."/>
            <person name="Li Y."/>
            <person name="Zhang Z."/>
            <person name="Liu B."/>
            <person name="Lu W."/>
            <person name="Hui Y."/>
            <person name="Liang J."/>
            <person name="Zhou Z."/>
            <person name="Hou R."/>
            <person name="Li X."/>
            <person name="Liu Y."/>
            <person name="Li H."/>
            <person name="Ning X."/>
            <person name="Lin Y."/>
            <person name="Zhao L."/>
            <person name="Xing Q."/>
            <person name="Dou J."/>
            <person name="Li Y."/>
            <person name="Mao J."/>
            <person name="Guo H."/>
            <person name="Dou H."/>
            <person name="Li T."/>
            <person name="Mu C."/>
            <person name="Jiang W."/>
            <person name="Fu Q."/>
            <person name="Fu X."/>
            <person name="Miao Y."/>
            <person name="Liu J."/>
            <person name="Yu Q."/>
            <person name="Li R."/>
            <person name="Liao H."/>
            <person name="Li X."/>
            <person name="Kong Y."/>
            <person name="Jiang Z."/>
            <person name="Chourrout D."/>
            <person name="Li R."/>
            <person name="Bao Z."/>
        </authorList>
    </citation>
    <scope>NUCLEOTIDE SEQUENCE [LARGE SCALE GENOMIC DNA]</scope>
    <source>
        <strain evidence="12 13">PY_sf001</strain>
    </source>
</reference>
<evidence type="ECO:0000256" key="5">
    <source>
        <dbReference type="ARBA" id="ARBA00023040"/>
    </source>
</evidence>
<comment type="caution">
    <text evidence="12">The sequence shown here is derived from an EMBL/GenBank/DDBJ whole genome shotgun (WGS) entry which is preliminary data.</text>
</comment>
<dbReference type="STRING" id="6573.A0A210PIF5"/>
<keyword evidence="8 9" id="KW-0807">Transducer</keyword>
<dbReference type="PROSITE" id="PS00237">
    <property type="entry name" value="G_PROTEIN_RECEP_F1_1"/>
    <property type="match status" value="1"/>
</dbReference>
<dbReference type="Gene3D" id="1.20.1070.10">
    <property type="entry name" value="Rhodopsin 7-helix transmembrane proteins"/>
    <property type="match status" value="1"/>
</dbReference>
<proteinExistence type="inferred from homology"/>
<feature type="transmembrane region" description="Helical" evidence="10">
    <location>
        <begin position="233"/>
        <end position="260"/>
    </location>
</feature>
<evidence type="ECO:0000256" key="8">
    <source>
        <dbReference type="ARBA" id="ARBA00023224"/>
    </source>
</evidence>
<evidence type="ECO:0000256" key="7">
    <source>
        <dbReference type="ARBA" id="ARBA00023170"/>
    </source>
</evidence>
<dbReference type="AlphaFoldDB" id="A0A210PIF5"/>
<evidence type="ECO:0000256" key="1">
    <source>
        <dbReference type="ARBA" id="ARBA00004651"/>
    </source>
</evidence>
<keyword evidence="3 9" id="KW-0812">Transmembrane</keyword>
<evidence type="ECO:0000256" key="9">
    <source>
        <dbReference type="RuleBase" id="RU000688"/>
    </source>
</evidence>
<dbReference type="GO" id="GO:0005886">
    <property type="term" value="C:plasma membrane"/>
    <property type="evidence" value="ECO:0007669"/>
    <property type="project" value="UniProtKB-SubCell"/>
</dbReference>
<dbReference type="PANTHER" id="PTHR24247:SF195">
    <property type="entry name" value="G-PROTEIN COUPLED RECEPTORS FAMILY 1 PROFILE DOMAIN-CONTAINING PROTEIN"/>
    <property type="match status" value="1"/>
</dbReference>
<dbReference type="PANTHER" id="PTHR24247">
    <property type="entry name" value="5-HYDROXYTRYPTAMINE RECEPTOR"/>
    <property type="match status" value="1"/>
</dbReference>
<dbReference type="InterPro" id="IPR017452">
    <property type="entry name" value="GPCR_Rhodpsn_7TM"/>
</dbReference>
<dbReference type="GO" id="GO:0004993">
    <property type="term" value="F:G protein-coupled serotonin receptor activity"/>
    <property type="evidence" value="ECO:0007669"/>
    <property type="project" value="TreeGrafter"/>
</dbReference>
<keyword evidence="13" id="KW-1185">Reference proteome</keyword>
<feature type="transmembrane region" description="Helical" evidence="10">
    <location>
        <begin position="428"/>
        <end position="448"/>
    </location>
</feature>
<keyword evidence="6 10" id="KW-0472">Membrane</keyword>
<feature type="transmembrane region" description="Helical" evidence="10">
    <location>
        <begin position="149"/>
        <end position="167"/>
    </location>
</feature>
<keyword evidence="5 9" id="KW-0297">G-protein coupled receptor</keyword>
<dbReference type="Proteomes" id="UP000242188">
    <property type="component" value="Unassembled WGS sequence"/>
</dbReference>
<dbReference type="InterPro" id="IPR000276">
    <property type="entry name" value="GPCR_Rhodpsn"/>
</dbReference>
<dbReference type="GO" id="GO:0030425">
    <property type="term" value="C:dendrite"/>
    <property type="evidence" value="ECO:0007669"/>
    <property type="project" value="TreeGrafter"/>
</dbReference>